<organism evidence="1 2">
    <name type="scientific">Rosa chinensis</name>
    <name type="common">China rose</name>
    <dbReference type="NCBI Taxonomy" id="74649"/>
    <lineage>
        <taxon>Eukaryota</taxon>
        <taxon>Viridiplantae</taxon>
        <taxon>Streptophyta</taxon>
        <taxon>Embryophyta</taxon>
        <taxon>Tracheophyta</taxon>
        <taxon>Spermatophyta</taxon>
        <taxon>Magnoliopsida</taxon>
        <taxon>eudicotyledons</taxon>
        <taxon>Gunneridae</taxon>
        <taxon>Pentapetalae</taxon>
        <taxon>rosids</taxon>
        <taxon>fabids</taxon>
        <taxon>Rosales</taxon>
        <taxon>Rosaceae</taxon>
        <taxon>Rosoideae</taxon>
        <taxon>Rosoideae incertae sedis</taxon>
        <taxon>Rosa</taxon>
    </lineage>
</organism>
<evidence type="ECO:0000313" key="2">
    <source>
        <dbReference type="Proteomes" id="UP000238479"/>
    </source>
</evidence>
<comment type="caution">
    <text evidence="1">The sequence shown here is derived from an EMBL/GenBank/DDBJ whole genome shotgun (WGS) entry which is preliminary data.</text>
</comment>
<protein>
    <submittedName>
        <fullName evidence="1">Uncharacterized protein</fullName>
    </submittedName>
</protein>
<dbReference type="Gramene" id="PRQ18174">
    <property type="protein sequence ID" value="PRQ18174"/>
    <property type="gene ID" value="RchiOBHm_Chr7g0203071"/>
</dbReference>
<dbReference type="AlphaFoldDB" id="A0A2P6P8B9"/>
<name>A0A2P6P8B9_ROSCH</name>
<accession>A0A2P6P8B9</accession>
<reference evidence="1 2" key="1">
    <citation type="journal article" date="2018" name="Nat. Genet.">
        <title>The Rosa genome provides new insights in the design of modern roses.</title>
        <authorList>
            <person name="Bendahmane M."/>
        </authorList>
    </citation>
    <scope>NUCLEOTIDE SEQUENCE [LARGE SCALE GENOMIC DNA]</scope>
    <source>
        <strain evidence="2">cv. Old Blush</strain>
    </source>
</reference>
<dbReference type="Proteomes" id="UP000238479">
    <property type="component" value="Chromosome 7"/>
</dbReference>
<dbReference type="EMBL" id="PDCK01000045">
    <property type="protein sequence ID" value="PRQ18174.1"/>
    <property type="molecule type" value="Genomic_DNA"/>
</dbReference>
<sequence length="172" mass="19566">MGSWVAWPKHLVIKSHLKKPLKDSAEKKKKRKEIGEEDSEIEFGLAKLAPSLLASLKMLCLWGEDAFKDGHTISFYMELVVFGFSRKTYILGKDVRRLASMRELTRTCIVVYQRYLYDQLKAYKMLDMVEFFDPSLVGAVGCGNGTVRAQHIKDRLATAKPGQMFLLPFNSG</sequence>
<gene>
    <name evidence="1" type="ORF">RchiOBHm_Chr7g0203071</name>
</gene>
<keyword evidence="2" id="KW-1185">Reference proteome</keyword>
<proteinExistence type="predicted"/>
<evidence type="ECO:0000313" key="1">
    <source>
        <dbReference type="EMBL" id="PRQ18174.1"/>
    </source>
</evidence>